<dbReference type="GO" id="GO:0005829">
    <property type="term" value="C:cytosol"/>
    <property type="evidence" value="ECO:0007669"/>
    <property type="project" value="GOC"/>
</dbReference>
<reference evidence="9" key="2">
    <citation type="journal article" date="2020" name="Nat. Commun.">
        <title>Large-scale genome sequencing of mycorrhizal fungi provides insights into the early evolution of symbiotic traits.</title>
        <authorList>
            <person name="Miyauchi S."/>
            <person name="Kiss E."/>
            <person name="Kuo A."/>
            <person name="Drula E."/>
            <person name="Kohler A."/>
            <person name="Sanchez-Garcia M."/>
            <person name="Morin E."/>
            <person name="Andreopoulos B."/>
            <person name="Barry K.W."/>
            <person name="Bonito G."/>
            <person name="Buee M."/>
            <person name="Carver A."/>
            <person name="Chen C."/>
            <person name="Cichocki N."/>
            <person name="Clum A."/>
            <person name="Culley D."/>
            <person name="Crous P.W."/>
            <person name="Fauchery L."/>
            <person name="Girlanda M."/>
            <person name="Hayes R.D."/>
            <person name="Keri Z."/>
            <person name="LaButti K."/>
            <person name="Lipzen A."/>
            <person name="Lombard V."/>
            <person name="Magnuson J."/>
            <person name="Maillard F."/>
            <person name="Murat C."/>
            <person name="Nolan M."/>
            <person name="Ohm R.A."/>
            <person name="Pangilinan J."/>
            <person name="Pereira M.F."/>
            <person name="Perotto S."/>
            <person name="Peter M."/>
            <person name="Pfister S."/>
            <person name="Riley R."/>
            <person name="Sitrit Y."/>
            <person name="Stielow J.B."/>
            <person name="Szollosi G."/>
            <person name="Zifcakova L."/>
            <person name="Stursova M."/>
            <person name="Spatafora J.W."/>
            <person name="Tedersoo L."/>
            <person name="Vaario L.M."/>
            <person name="Yamada A."/>
            <person name="Yan M."/>
            <person name="Wang P."/>
            <person name="Xu J."/>
            <person name="Bruns T."/>
            <person name="Baldrian P."/>
            <person name="Vilgalys R."/>
            <person name="Dunand C."/>
            <person name="Henrissat B."/>
            <person name="Grigoriev I.V."/>
            <person name="Hibbett D."/>
            <person name="Nagy L.G."/>
            <person name="Martin F.M."/>
        </authorList>
    </citation>
    <scope>NUCLEOTIDE SEQUENCE</scope>
    <source>
        <strain evidence="9">BED1</strain>
    </source>
</reference>
<keyword evidence="3" id="KW-0813">Transport</keyword>
<evidence type="ECO:0000256" key="3">
    <source>
        <dbReference type="ARBA" id="ARBA00022448"/>
    </source>
</evidence>
<protein>
    <submittedName>
        <fullName evidence="9">Vps52-domain-containing protein</fullName>
    </submittedName>
</protein>
<dbReference type="GO" id="GO:0042147">
    <property type="term" value="P:retrograde transport, endosome to Golgi"/>
    <property type="evidence" value="ECO:0007669"/>
    <property type="project" value="TreeGrafter"/>
</dbReference>
<dbReference type="Pfam" id="PF20655">
    <property type="entry name" value="Vps52_C"/>
    <property type="match status" value="2"/>
</dbReference>
<comment type="similarity">
    <text evidence="2">Belongs to the VPS52 family.</text>
</comment>
<feature type="domain" description="Vps52 C-terminal" evidence="8">
    <location>
        <begin position="271"/>
        <end position="312"/>
    </location>
</feature>
<feature type="region of interest" description="Disordered" evidence="6">
    <location>
        <begin position="1"/>
        <end position="20"/>
    </location>
</feature>
<evidence type="ECO:0000256" key="4">
    <source>
        <dbReference type="ARBA" id="ARBA00022927"/>
    </source>
</evidence>
<feature type="domain" description="Vps52 C-terminal" evidence="8">
    <location>
        <begin position="364"/>
        <end position="536"/>
    </location>
</feature>
<dbReference type="InterPro" id="IPR048319">
    <property type="entry name" value="Vps52_CC"/>
</dbReference>
<keyword evidence="10" id="KW-1185">Reference proteome</keyword>
<evidence type="ECO:0000256" key="2">
    <source>
        <dbReference type="ARBA" id="ARBA00008180"/>
    </source>
</evidence>
<sequence>MISPGGYDTQALDHAGDHGDISKPTFRSRAKEFIEFHDQVETGVRLLDSLESFLSTFQRDLSAVSGQISDLQERSTNIDNRLKSRRKIEKPLSSLISDLTIPPTLATTLLDTEVGEAWIPAVTDFERRLNALRARSRVKAARELVDVVEALRIVTATKLRAFFLALLNTIKNSVTTNMQVLQSSGFLKYRSLFGFLKRQAEPVAKEIQDSYISAARTYYETAFRRYIRSLGSLRSRVTEKFESIATVSAEDDGIRVDFERLTYAKLEGPAVILAYQADDKTYKEPLEAILRSLFLVLTDNATAEYSFVASFFFAGPLGPSPFAEEQEIVTPEPHDLRTPVPNPGVGEPQGLDRLAIMDKAERTELSALWKKIFDPALEYTKTFLNSVIESLPPAAPLLTMVRLTEAVTTEVQKRQCSPLETFFFTMRLQLWPVFQKVVSEHCDSLKKLSERPSGYFSKAPVTTDALVMNICKCYISLFQSLVLLTEQSEETMIFSNLFRLQQELNKLVLRHTEQITDPVAKATKQSSIYEVLLQGLIKGTHLTAHPKAQDELNFWTEKEERARRIIIAAGKRRQHAS</sequence>
<reference evidence="9" key="1">
    <citation type="submission" date="2019-10" db="EMBL/GenBank/DDBJ databases">
        <authorList>
            <consortium name="DOE Joint Genome Institute"/>
            <person name="Kuo A."/>
            <person name="Miyauchi S."/>
            <person name="Kiss E."/>
            <person name="Drula E."/>
            <person name="Kohler A."/>
            <person name="Sanchez-Garcia M."/>
            <person name="Andreopoulos B."/>
            <person name="Barry K.W."/>
            <person name="Bonito G."/>
            <person name="Buee M."/>
            <person name="Carver A."/>
            <person name="Chen C."/>
            <person name="Cichocki N."/>
            <person name="Clum A."/>
            <person name="Culley D."/>
            <person name="Crous P.W."/>
            <person name="Fauchery L."/>
            <person name="Girlanda M."/>
            <person name="Hayes R."/>
            <person name="Keri Z."/>
            <person name="LaButti K."/>
            <person name="Lipzen A."/>
            <person name="Lombard V."/>
            <person name="Magnuson J."/>
            <person name="Maillard F."/>
            <person name="Morin E."/>
            <person name="Murat C."/>
            <person name="Nolan M."/>
            <person name="Ohm R."/>
            <person name="Pangilinan J."/>
            <person name="Pereira M."/>
            <person name="Perotto S."/>
            <person name="Peter M."/>
            <person name="Riley R."/>
            <person name="Sitrit Y."/>
            <person name="Stielow B."/>
            <person name="Szollosi G."/>
            <person name="Zifcakova L."/>
            <person name="Stursova M."/>
            <person name="Spatafora J.W."/>
            <person name="Tedersoo L."/>
            <person name="Vaario L.-M."/>
            <person name="Yamada A."/>
            <person name="Yan M."/>
            <person name="Wang P."/>
            <person name="Xu J."/>
            <person name="Bruns T."/>
            <person name="Baldrian P."/>
            <person name="Vilgalys R."/>
            <person name="Henrissat B."/>
            <person name="Grigoriev I.V."/>
            <person name="Hibbett D."/>
            <person name="Nagy L.G."/>
            <person name="Martin F.M."/>
        </authorList>
    </citation>
    <scope>NUCLEOTIDE SEQUENCE</scope>
    <source>
        <strain evidence="9">BED1</strain>
    </source>
</reference>
<dbReference type="EMBL" id="WHUW01000002">
    <property type="protein sequence ID" value="KAF8450537.1"/>
    <property type="molecule type" value="Genomic_DNA"/>
</dbReference>
<dbReference type="InterPro" id="IPR007258">
    <property type="entry name" value="Vps52"/>
</dbReference>
<dbReference type="InterPro" id="IPR048361">
    <property type="entry name" value="Vps52_C"/>
</dbReference>
<evidence type="ECO:0000256" key="5">
    <source>
        <dbReference type="ARBA" id="ARBA00023034"/>
    </source>
</evidence>
<dbReference type="GO" id="GO:0006896">
    <property type="term" value="P:Golgi to vacuole transport"/>
    <property type="evidence" value="ECO:0007669"/>
    <property type="project" value="TreeGrafter"/>
</dbReference>
<evidence type="ECO:0000313" key="10">
    <source>
        <dbReference type="Proteomes" id="UP001194468"/>
    </source>
</evidence>
<comment type="caution">
    <text evidence="9">The sequence shown here is derived from an EMBL/GenBank/DDBJ whole genome shotgun (WGS) entry which is preliminary data.</text>
</comment>
<dbReference type="PANTHER" id="PTHR14190">
    <property type="entry name" value="SUPPRESSOR OF ACTIN MUTATIONS 2/VACUOLAR PROTEIN SORTING 52"/>
    <property type="match status" value="1"/>
</dbReference>
<dbReference type="AlphaFoldDB" id="A0AAD4C7V7"/>
<dbReference type="GO" id="GO:0019905">
    <property type="term" value="F:syntaxin binding"/>
    <property type="evidence" value="ECO:0007669"/>
    <property type="project" value="TreeGrafter"/>
</dbReference>
<proteinExistence type="inferred from homology"/>
<feature type="domain" description="Vps52 coiled-coil" evidence="7">
    <location>
        <begin position="35"/>
        <end position="196"/>
    </location>
</feature>
<dbReference type="Pfam" id="PF04129">
    <property type="entry name" value="Vps52_CC"/>
    <property type="match status" value="1"/>
</dbReference>
<dbReference type="GO" id="GO:0000938">
    <property type="term" value="C:GARP complex"/>
    <property type="evidence" value="ECO:0007669"/>
    <property type="project" value="TreeGrafter"/>
</dbReference>
<evidence type="ECO:0000256" key="1">
    <source>
        <dbReference type="ARBA" id="ARBA00004601"/>
    </source>
</evidence>
<evidence type="ECO:0000256" key="6">
    <source>
        <dbReference type="SAM" id="MobiDB-lite"/>
    </source>
</evidence>
<evidence type="ECO:0000259" key="7">
    <source>
        <dbReference type="Pfam" id="PF04129"/>
    </source>
</evidence>
<dbReference type="GO" id="GO:0015031">
    <property type="term" value="P:protein transport"/>
    <property type="evidence" value="ECO:0007669"/>
    <property type="project" value="UniProtKB-KW"/>
</dbReference>
<gene>
    <name evidence="9" type="ORF">L210DRAFT_3618177</name>
</gene>
<evidence type="ECO:0000313" key="9">
    <source>
        <dbReference type="EMBL" id="KAF8450537.1"/>
    </source>
</evidence>
<dbReference type="Proteomes" id="UP001194468">
    <property type="component" value="Unassembled WGS sequence"/>
</dbReference>
<accession>A0AAD4C7V7</accession>
<dbReference type="PANTHER" id="PTHR14190:SF7">
    <property type="entry name" value="VACUOLAR PROTEIN SORTING-ASSOCIATED PROTEIN 52 HOMOLOG"/>
    <property type="match status" value="1"/>
</dbReference>
<organism evidence="9 10">
    <name type="scientific">Boletus edulis BED1</name>
    <dbReference type="NCBI Taxonomy" id="1328754"/>
    <lineage>
        <taxon>Eukaryota</taxon>
        <taxon>Fungi</taxon>
        <taxon>Dikarya</taxon>
        <taxon>Basidiomycota</taxon>
        <taxon>Agaricomycotina</taxon>
        <taxon>Agaricomycetes</taxon>
        <taxon>Agaricomycetidae</taxon>
        <taxon>Boletales</taxon>
        <taxon>Boletineae</taxon>
        <taxon>Boletaceae</taxon>
        <taxon>Boletoideae</taxon>
        <taxon>Boletus</taxon>
    </lineage>
</organism>
<dbReference type="GO" id="GO:0032456">
    <property type="term" value="P:endocytic recycling"/>
    <property type="evidence" value="ECO:0007669"/>
    <property type="project" value="TreeGrafter"/>
</dbReference>
<keyword evidence="4" id="KW-0653">Protein transport</keyword>
<keyword evidence="5" id="KW-0333">Golgi apparatus</keyword>
<name>A0AAD4C7V7_BOLED</name>
<evidence type="ECO:0000259" key="8">
    <source>
        <dbReference type="Pfam" id="PF20655"/>
    </source>
</evidence>
<comment type="subcellular location">
    <subcellularLocation>
        <location evidence="1">Golgi apparatus</location>
        <location evidence="1">trans-Golgi network</location>
    </subcellularLocation>
</comment>